<dbReference type="AlphaFoldDB" id="W2S8J4"/>
<feature type="region of interest" description="Disordered" evidence="1">
    <location>
        <begin position="1"/>
        <end position="21"/>
    </location>
</feature>
<dbReference type="Proteomes" id="UP000030752">
    <property type="component" value="Unassembled WGS sequence"/>
</dbReference>
<organism evidence="2 3">
    <name type="scientific">Cyphellophora europaea (strain CBS 101466)</name>
    <name type="common">Phialophora europaea</name>
    <dbReference type="NCBI Taxonomy" id="1220924"/>
    <lineage>
        <taxon>Eukaryota</taxon>
        <taxon>Fungi</taxon>
        <taxon>Dikarya</taxon>
        <taxon>Ascomycota</taxon>
        <taxon>Pezizomycotina</taxon>
        <taxon>Eurotiomycetes</taxon>
        <taxon>Chaetothyriomycetidae</taxon>
        <taxon>Chaetothyriales</taxon>
        <taxon>Cyphellophoraceae</taxon>
        <taxon>Cyphellophora</taxon>
    </lineage>
</organism>
<proteinExistence type="predicted"/>
<evidence type="ECO:0000313" key="3">
    <source>
        <dbReference type="Proteomes" id="UP000030752"/>
    </source>
</evidence>
<dbReference type="HOGENOM" id="CLU_863355_0_0_1"/>
<dbReference type="GeneID" id="19978144"/>
<feature type="compositionally biased region" description="Acidic residues" evidence="1">
    <location>
        <begin position="232"/>
        <end position="241"/>
    </location>
</feature>
<dbReference type="EMBL" id="KI635846">
    <property type="protein sequence ID" value="ETN44254.1"/>
    <property type="molecule type" value="Genomic_DNA"/>
</dbReference>
<name>W2S8J4_CYPE1</name>
<gene>
    <name evidence="2" type="ORF">HMPREF1541_10805</name>
</gene>
<accession>W2S8J4</accession>
<dbReference type="VEuPathDB" id="FungiDB:HMPREF1541_10805"/>
<evidence type="ECO:0000256" key="1">
    <source>
        <dbReference type="SAM" id="MobiDB-lite"/>
    </source>
</evidence>
<sequence length="322" mass="36884">MEDTSPVKGSPRASPISKPQIDLCTDPSIPPSDGRCLLLEAAAEVRSRIYEELFNELGNGLFINLFDNEGGLPILEDNWATSFSEPVSLELDIRQTCRMVKQEVEPIWASHYYFLITCWAPFTGARLYDKFSRSISENIQEVMLYSEPLHSCAPATIAELKKLRSLKILEIHDNGDVWEKRTMVLHLGGLPPTKWENMDRGLNCERFVQLWFDLVANDQREVEHVKQTAQDIDSDSPDSSEEAERALPEAIQRAQRWFPHLADKEQRSFAVRVAFYVDVRGWNTECLHHPQPSGLLTTHSQIYAPLFDLDTREVLENKNWAN</sequence>
<evidence type="ECO:0000313" key="2">
    <source>
        <dbReference type="EMBL" id="ETN44254.1"/>
    </source>
</evidence>
<dbReference type="RefSeq" id="XP_008713696.1">
    <property type="nucleotide sequence ID" value="XM_008715474.1"/>
</dbReference>
<keyword evidence="3" id="KW-1185">Reference proteome</keyword>
<dbReference type="InParanoid" id="W2S8J4"/>
<protein>
    <submittedName>
        <fullName evidence="2">Uncharacterized protein</fullName>
    </submittedName>
</protein>
<reference evidence="2 3" key="1">
    <citation type="submission" date="2013-03" db="EMBL/GenBank/DDBJ databases">
        <title>The Genome Sequence of Phialophora europaea CBS 101466.</title>
        <authorList>
            <consortium name="The Broad Institute Genomics Platform"/>
            <person name="Cuomo C."/>
            <person name="de Hoog S."/>
            <person name="Gorbushina A."/>
            <person name="Walker B."/>
            <person name="Young S.K."/>
            <person name="Zeng Q."/>
            <person name="Gargeya S."/>
            <person name="Fitzgerald M."/>
            <person name="Haas B."/>
            <person name="Abouelleil A."/>
            <person name="Allen A.W."/>
            <person name="Alvarado L."/>
            <person name="Arachchi H.M."/>
            <person name="Berlin A.M."/>
            <person name="Chapman S.B."/>
            <person name="Gainer-Dewar J."/>
            <person name="Goldberg J."/>
            <person name="Griggs A."/>
            <person name="Gujja S."/>
            <person name="Hansen M."/>
            <person name="Howarth C."/>
            <person name="Imamovic A."/>
            <person name="Ireland A."/>
            <person name="Larimer J."/>
            <person name="McCowan C."/>
            <person name="Murphy C."/>
            <person name="Pearson M."/>
            <person name="Poon T.W."/>
            <person name="Priest M."/>
            <person name="Roberts A."/>
            <person name="Saif S."/>
            <person name="Shea T."/>
            <person name="Sisk P."/>
            <person name="Sykes S."/>
            <person name="Wortman J."/>
            <person name="Nusbaum C."/>
            <person name="Birren B."/>
        </authorList>
    </citation>
    <scope>NUCLEOTIDE SEQUENCE [LARGE SCALE GENOMIC DNA]</scope>
    <source>
        <strain evidence="2 3">CBS 101466</strain>
    </source>
</reference>
<feature type="region of interest" description="Disordered" evidence="1">
    <location>
        <begin position="225"/>
        <end position="246"/>
    </location>
</feature>